<evidence type="ECO:0000313" key="1">
    <source>
        <dbReference type="EMBL" id="QDT37854.1"/>
    </source>
</evidence>
<reference evidence="1 2" key="1">
    <citation type="submission" date="2019-02" db="EMBL/GenBank/DDBJ databases">
        <title>Deep-cultivation of Planctomycetes and their phenomic and genomic characterization uncovers novel biology.</title>
        <authorList>
            <person name="Wiegand S."/>
            <person name="Jogler M."/>
            <person name="Boedeker C."/>
            <person name="Pinto D."/>
            <person name="Vollmers J."/>
            <person name="Rivas-Marin E."/>
            <person name="Kohn T."/>
            <person name="Peeters S.H."/>
            <person name="Heuer A."/>
            <person name="Rast P."/>
            <person name="Oberbeckmann S."/>
            <person name="Bunk B."/>
            <person name="Jeske O."/>
            <person name="Meyerdierks A."/>
            <person name="Storesund J.E."/>
            <person name="Kallscheuer N."/>
            <person name="Luecker S."/>
            <person name="Lage O.M."/>
            <person name="Pohl T."/>
            <person name="Merkel B.J."/>
            <person name="Hornburger P."/>
            <person name="Mueller R.-W."/>
            <person name="Bruemmer F."/>
            <person name="Labrenz M."/>
            <person name="Spormann A.M."/>
            <person name="Op den Camp H."/>
            <person name="Overmann J."/>
            <person name="Amann R."/>
            <person name="Jetten M.S.M."/>
            <person name="Mascher T."/>
            <person name="Medema M.H."/>
            <person name="Devos D.P."/>
            <person name="Kaster A.-K."/>
            <person name="Ovreas L."/>
            <person name="Rohde M."/>
            <person name="Galperin M.Y."/>
            <person name="Jogler C."/>
        </authorList>
    </citation>
    <scope>NUCLEOTIDE SEQUENCE [LARGE SCALE GENOMIC DNA]</scope>
    <source>
        <strain evidence="1 2">Pan189</strain>
    </source>
</reference>
<name>A0A517R1Y1_9PLAN</name>
<dbReference type="AlphaFoldDB" id="A0A517R1Y1"/>
<evidence type="ECO:0000313" key="2">
    <source>
        <dbReference type="Proteomes" id="UP000317318"/>
    </source>
</evidence>
<dbReference type="OrthoDB" id="291789at2"/>
<dbReference type="KEGG" id="svp:Pan189_22360"/>
<proteinExistence type="predicted"/>
<gene>
    <name evidence="1" type="ORF">Pan189_22360</name>
</gene>
<organism evidence="1 2">
    <name type="scientific">Stratiformator vulcanicus</name>
    <dbReference type="NCBI Taxonomy" id="2527980"/>
    <lineage>
        <taxon>Bacteria</taxon>
        <taxon>Pseudomonadati</taxon>
        <taxon>Planctomycetota</taxon>
        <taxon>Planctomycetia</taxon>
        <taxon>Planctomycetales</taxon>
        <taxon>Planctomycetaceae</taxon>
        <taxon>Stratiformator</taxon>
    </lineage>
</organism>
<dbReference type="EMBL" id="CP036268">
    <property type="protein sequence ID" value="QDT37854.1"/>
    <property type="molecule type" value="Genomic_DNA"/>
</dbReference>
<accession>A0A517R1Y1</accession>
<dbReference type="Proteomes" id="UP000317318">
    <property type="component" value="Chromosome"/>
</dbReference>
<sequence>MGTQLKLVALSIAAIAMVTSETIAEAQVFGVTRGYGLRGAGPFSRTYGPGAYRGGFGYGGYGGYGIDPVTGSRLGAAAMIRAQGQYNESTANAASTLETARSKYIENQVEWLKAYQERKRLGEAERNREYDQERAARDQWLAKTSGQESERLTNSEYNERTGELDWPIVFDTPRYAKAKETIDQAMVIDAYSSGAERATKQVIDLAEEMLEALKGEIAVLDPDEYISGRRFLEHLIGELKSRRG</sequence>
<protein>
    <submittedName>
        <fullName evidence="1">Uncharacterized protein</fullName>
    </submittedName>
</protein>
<dbReference type="RefSeq" id="WP_145363938.1">
    <property type="nucleotide sequence ID" value="NZ_CP036268.1"/>
</dbReference>
<keyword evidence="2" id="KW-1185">Reference proteome</keyword>